<reference evidence="3 4" key="1">
    <citation type="journal article" date="2021" name="Elife">
        <title>Chloroplast acquisition without the gene transfer in kleptoplastic sea slugs, Plakobranchus ocellatus.</title>
        <authorList>
            <person name="Maeda T."/>
            <person name="Takahashi S."/>
            <person name="Yoshida T."/>
            <person name="Shimamura S."/>
            <person name="Takaki Y."/>
            <person name="Nagai Y."/>
            <person name="Toyoda A."/>
            <person name="Suzuki Y."/>
            <person name="Arimoto A."/>
            <person name="Ishii H."/>
            <person name="Satoh N."/>
            <person name="Nishiyama T."/>
            <person name="Hasebe M."/>
            <person name="Maruyama T."/>
            <person name="Minagawa J."/>
            <person name="Obokata J."/>
            <person name="Shigenobu S."/>
        </authorList>
    </citation>
    <scope>NUCLEOTIDE SEQUENCE [LARGE SCALE GENOMIC DNA]</scope>
</reference>
<keyword evidence="2" id="KW-0732">Signal</keyword>
<feature type="region of interest" description="Disordered" evidence="1">
    <location>
        <begin position="37"/>
        <end position="61"/>
    </location>
</feature>
<dbReference type="Proteomes" id="UP000735302">
    <property type="component" value="Unassembled WGS sequence"/>
</dbReference>
<evidence type="ECO:0008006" key="5">
    <source>
        <dbReference type="Google" id="ProtNLM"/>
    </source>
</evidence>
<sequence>MGVGLLYSCILASIKLTSAAPTCSLVGVGHRHQTWPDSDVCPQSSGQSSRSQPERPGEQHVTERLGGMSVHFDININDSVQCIALGFCCL</sequence>
<evidence type="ECO:0000256" key="2">
    <source>
        <dbReference type="SAM" id="SignalP"/>
    </source>
</evidence>
<comment type="caution">
    <text evidence="3">The sequence shown here is derived from an EMBL/GenBank/DDBJ whole genome shotgun (WGS) entry which is preliminary data.</text>
</comment>
<gene>
    <name evidence="3" type="ORF">PoB_003388000</name>
</gene>
<feature type="compositionally biased region" description="Basic and acidic residues" evidence="1">
    <location>
        <begin position="52"/>
        <end position="61"/>
    </location>
</feature>
<accession>A0AAV4AGR5</accession>
<name>A0AAV4AGR5_9GAST</name>
<feature type="chain" id="PRO_5043831209" description="Secreted protein" evidence="2">
    <location>
        <begin position="20"/>
        <end position="90"/>
    </location>
</feature>
<protein>
    <recommendedName>
        <fullName evidence="5">Secreted protein</fullName>
    </recommendedName>
</protein>
<dbReference type="EMBL" id="BLXT01003865">
    <property type="protein sequence ID" value="GFO07375.1"/>
    <property type="molecule type" value="Genomic_DNA"/>
</dbReference>
<proteinExistence type="predicted"/>
<evidence type="ECO:0000256" key="1">
    <source>
        <dbReference type="SAM" id="MobiDB-lite"/>
    </source>
</evidence>
<keyword evidence="4" id="KW-1185">Reference proteome</keyword>
<feature type="signal peptide" evidence="2">
    <location>
        <begin position="1"/>
        <end position="19"/>
    </location>
</feature>
<evidence type="ECO:0000313" key="3">
    <source>
        <dbReference type="EMBL" id="GFO07375.1"/>
    </source>
</evidence>
<evidence type="ECO:0000313" key="4">
    <source>
        <dbReference type="Proteomes" id="UP000735302"/>
    </source>
</evidence>
<dbReference type="AlphaFoldDB" id="A0AAV4AGR5"/>
<organism evidence="3 4">
    <name type="scientific">Plakobranchus ocellatus</name>
    <dbReference type="NCBI Taxonomy" id="259542"/>
    <lineage>
        <taxon>Eukaryota</taxon>
        <taxon>Metazoa</taxon>
        <taxon>Spiralia</taxon>
        <taxon>Lophotrochozoa</taxon>
        <taxon>Mollusca</taxon>
        <taxon>Gastropoda</taxon>
        <taxon>Heterobranchia</taxon>
        <taxon>Euthyneura</taxon>
        <taxon>Panpulmonata</taxon>
        <taxon>Sacoglossa</taxon>
        <taxon>Placobranchoidea</taxon>
        <taxon>Plakobranchidae</taxon>
        <taxon>Plakobranchus</taxon>
    </lineage>
</organism>